<sequence>MPRLAPQLTSCIADINGKPSPVSNISAAKAFDDRVRKDTYYSQAVHIGERIEISSQGQYRQDETTTTCGHQWWDRLTELIPEDLGKEIDQAFDNVEHTLRKAGGMGWEQLYERII</sequence>
<keyword evidence="2" id="KW-1185">Reference proteome</keyword>
<evidence type="ECO:0000313" key="2">
    <source>
        <dbReference type="Proteomes" id="UP000233524"/>
    </source>
</evidence>
<dbReference type="InParanoid" id="A0A2N3N0Y0"/>
<gene>
    <name evidence="1" type="ORF">jhhlp_007909</name>
</gene>
<dbReference type="VEuPathDB" id="FungiDB:jhhlp_007909"/>
<dbReference type="Gene3D" id="3.30.1330.40">
    <property type="entry name" value="RutC-like"/>
    <property type="match status" value="1"/>
</dbReference>
<dbReference type="AlphaFoldDB" id="A0A2N3N0Y0"/>
<dbReference type="Proteomes" id="UP000233524">
    <property type="component" value="Unassembled WGS sequence"/>
</dbReference>
<comment type="caution">
    <text evidence="1">The sequence shown here is derived from an EMBL/GenBank/DDBJ whole genome shotgun (WGS) entry which is preliminary data.</text>
</comment>
<organism evidence="1 2">
    <name type="scientific">Lomentospora prolificans</name>
    <dbReference type="NCBI Taxonomy" id="41688"/>
    <lineage>
        <taxon>Eukaryota</taxon>
        <taxon>Fungi</taxon>
        <taxon>Dikarya</taxon>
        <taxon>Ascomycota</taxon>
        <taxon>Pezizomycotina</taxon>
        <taxon>Sordariomycetes</taxon>
        <taxon>Hypocreomycetidae</taxon>
        <taxon>Microascales</taxon>
        <taxon>Microascaceae</taxon>
        <taxon>Lomentospora</taxon>
    </lineage>
</organism>
<accession>A0A2N3N0Y0</accession>
<dbReference type="OrthoDB" id="309640at2759"/>
<evidence type="ECO:0000313" key="1">
    <source>
        <dbReference type="EMBL" id="PKS06075.1"/>
    </source>
</evidence>
<dbReference type="InterPro" id="IPR035959">
    <property type="entry name" value="RutC-like_sf"/>
</dbReference>
<dbReference type="SUPFAM" id="SSF55298">
    <property type="entry name" value="YjgF-like"/>
    <property type="match status" value="1"/>
</dbReference>
<dbReference type="STRING" id="41688.A0A2N3N0Y0"/>
<proteinExistence type="predicted"/>
<dbReference type="EMBL" id="NLAX01001139">
    <property type="protein sequence ID" value="PKS06075.1"/>
    <property type="molecule type" value="Genomic_DNA"/>
</dbReference>
<reference evidence="1 2" key="1">
    <citation type="journal article" date="2017" name="G3 (Bethesda)">
        <title>First Draft Genome Sequence of the Pathogenic Fungus Lomentospora prolificans (Formerly Scedosporium prolificans).</title>
        <authorList>
            <person name="Luo R."/>
            <person name="Zimin A."/>
            <person name="Workman R."/>
            <person name="Fan Y."/>
            <person name="Pertea G."/>
            <person name="Grossman N."/>
            <person name="Wear M.P."/>
            <person name="Jia B."/>
            <person name="Miller H."/>
            <person name="Casadevall A."/>
            <person name="Timp W."/>
            <person name="Zhang S.X."/>
            <person name="Salzberg S.L."/>
        </authorList>
    </citation>
    <scope>NUCLEOTIDE SEQUENCE [LARGE SCALE GENOMIC DNA]</scope>
    <source>
        <strain evidence="1 2">JHH-5317</strain>
    </source>
</reference>
<protein>
    <submittedName>
        <fullName evidence="1">Uncharacterized protein</fullName>
    </submittedName>
</protein>
<name>A0A2N3N0Y0_9PEZI</name>